<protein>
    <submittedName>
        <fullName evidence="1">Uncharacterized protein</fullName>
    </submittedName>
</protein>
<comment type="caution">
    <text evidence="1">The sequence shown here is derived from an EMBL/GenBank/DDBJ whole genome shotgun (WGS) entry which is preliminary data.</text>
</comment>
<reference evidence="1 2" key="1">
    <citation type="journal article" date="2022" name="Hortic Res">
        <title>A haplotype resolved chromosomal level avocado genome allows analysis of novel avocado genes.</title>
        <authorList>
            <person name="Nath O."/>
            <person name="Fletcher S.J."/>
            <person name="Hayward A."/>
            <person name="Shaw L.M."/>
            <person name="Masouleh A.K."/>
            <person name="Furtado A."/>
            <person name="Henry R.J."/>
            <person name="Mitter N."/>
        </authorList>
    </citation>
    <scope>NUCLEOTIDE SEQUENCE [LARGE SCALE GENOMIC DNA]</scope>
    <source>
        <strain evidence="2">cv. Hass</strain>
    </source>
</reference>
<proteinExistence type="predicted"/>
<dbReference type="Proteomes" id="UP001234297">
    <property type="component" value="Chromosome 3"/>
</dbReference>
<evidence type="ECO:0000313" key="2">
    <source>
        <dbReference type="Proteomes" id="UP001234297"/>
    </source>
</evidence>
<organism evidence="1 2">
    <name type="scientific">Persea americana</name>
    <name type="common">Avocado</name>
    <dbReference type="NCBI Taxonomy" id="3435"/>
    <lineage>
        <taxon>Eukaryota</taxon>
        <taxon>Viridiplantae</taxon>
        <taxon>Streptophyta</taxon>
        <taxon>Embryophyta</taxon>
        <taxon>Tracheophyta</taxon>
        <taxon>Spermatophyta</taxon>
        <taxon>Magnoliopsida</taxon>
        <taxon>Magnoliidae</taxon>
        <taxon>Laurales</taxon>
        <taxon>Lauraceae</taxon>
        <taxon>Persea</taxon>
    </lineage>
</organism>
<sequence>MGIVRSPSFKGCYPLIRREGDVWEFGGNAEVFSPSIKPKITKLTIANFRSTALLELNSDEVLRSEDALDAIDVAVSNWAGIVLLDAGEGSGGRLYEAAHALKLVIGEMTYLLIRERVQVAAAIGASGVVLSDRGW</sequence>
<keyword evidence="2" id="KW-1185">Reference proteome</keyword>
<gene>
    <name evidence="1" type="ORF">MRB53_011758</name>
</gene>
<dbReference type="EMBL" id="CM056811">
    <property type="protein sequence ID" value="KAJ8637491.1"/>
    <property type="molecule type" value="Genomic_DNA"/>
</dbReference>
<accession>A0ACC2LWL6</accession>
<name>A0ACC2LWL6_PERAE</name>
<evidence type="ECO:0000313" key="1">
    <source>
        <dbReference type="EMBL" id="KAJ8637491.1"/>
    </source>
</evidence>